<name>A0A0Q0ZA79_9CORY</name>
<dbReference type="InterPro" id="IPR020846">
    <property type="entry name" value="MFS_dom"/>
</dbReference>
<dbReference type="OrthoDB" id="9814237at2"/>
<dbReference type="InterPro" id="IPR011701">
    <property type="entry name" value="MFS"/>
</dbReference>
<comment type="caution">
    <text evidence="8">The sequence shown here is derived from an EMBL/GenBank/DDBJ whole genome shotgun (WGS) entry which is preliminary data.</text>
</comment>
<keyword evidence="3 6" id="KW-0812">Transmembrane</keyword>
<dbReference type="PATRIC" id="fig|1544413.3.peg.939"/>
<evidence type="ECO:0000256" key="3">
    <source>
        <dbReference type="ARBA" id="ARBA00022692"/>
    </source>
</evidence>
<sequence>MAVLSHNEPFPYLKLAGLSFAAFLAIMTETVPAGLLLDMSQDFGTSTGTIGQFLTAYAVGSVVAAIPVMTATRAVPRRKLLIIAVLFLAVFNAVTAMTNIVLIGYISRFVAGMAGGVVWGLVANYARSLVSEGEQGKALGFIGFGQPIALAFGVPLGSWGGSIVGWRAVFFALSIIAVGLAMWICVTVPPRPGDRDGDSSLGLLTKVISRNGVVFVLFSLLGWVCAHNILYTYMSPFVEGVEASVNLNVSLLVFGVAAGTGIVVTTMVVDRHLYAASITCGLLFFLGLAVLAFFSGSAIAFLIGLILWGLGFGGAPTVLQTALALRAGQYADLA</sequence>
<dbReference type="GO" id="GO:0022857">
    <property type="term" value="F:transmembrane transporter activity"/>
    <property type="evidence" value="ECO:0007669"/>
    <property type="project" value="InterPro"/>
</dbReference>
<evidence type="ECO:0000256" key="4">
    <source>
        <dbReference type="ARBA" id="ARBA00022989"/>
    </source>
</evidence>
<organism evidence="8 9">
    <name type="scientific">Corynebacterium lowii</name>
    <dbReference type="NCBI Taxonomy" id="1544413"/>
    <lineage>
        <taxon>Bacteria</taxon>
        <taxon>Bacillati</taxon>
        <taxon>Actinomycetota</taxon>
        <taxon>Actinomycetes</taxon>
        <taxon>Mycobacteriales</taxon>
        <taxon>Corynebacteriaceae</taxon>
        <taxon>Corynebacterium</taxon>
    </lineage>
</organism>
<feature type="transmembrane region" description="Helical" evidence="6">
    <location>
        <begin position="109"/>
        <end position="126"/>
    </location>
</feature>
<keyword evidence="5 6" id="KW-0472">Membrane</keyword>
<feature type="transmembrane region" description="Helical" evidence="6">
    <location>
        <begin position="207"/>
        <end position="229"/>
    </location>
</feature>
<gene>
    <name evidence="8" type="primary">sotB</name>
    <name evidence="8" type="ORF">Clow_00933</name>
</gene>
<dbReference type="InterPro" id="IPR036259">
    <property type="entry name" value="MFS_trans_sf"/>
</dbReference>
<evidence type="ECO:0000313" key="9">
    <source>
        <dbReference type="Proteomes" id="UP000050488"/>
    </source>
</evidence>
<evidence type="ECO:0000256" key="1">
    <source>
        <dbReference type="ARBA" id="ARBA00004651"/>
    </source>
</evidence>
<dbReference type="PANTHER" id="PTHR43124">
    <property type="entry name" value="PURINE EFFLUX PUMP PBUE"/>
    <property type="match status" value="1"/>
</dbReference>
<proteinExistence type="predicted"/>
<dbReference type="RefSeq" id="WP_082418521.1">
    <property type="nucleotide sequence ID" value="NZ_JAUSQY010000001.1"/>
</dbReference>
<feature type="transmembrane region" description="Helical" evidence="6">
    <location>
        <begin position="49"/>
        <end position="68"/>
    </location>
</feature>
<accession>A0A0Q0ZA79</accession>
<protein>
    <submittedName>
        <fullName evidence="8">Sugar efflux transporter</fullName>
    </submittedName>
</protein>
<evidence type="ECO:0000313" key="8">
    <source>
        <dbReference type="EMBL" id="KQB86725.1"/>
    </source>
</evidence>
<feature type="transmembrane region" description="Helical" evidence="6">
    <location>
        <begin position="281"/>
        <end position="310"/>
    </location>
</feature>
<evidence type="ECO:0000256" key="2">
    <source>
        <dbReference type="ARBA" id="ARBA00022475"/>
    </source>
</evidence>
<dbReference type="CDD" id="cd17324">
    <property type="entry name" value="MFS_NepI_like"/>
    <property type="match status" value="1"/>
</dbReference>
<dbReference type="PANTHER" id="PTHR43124:SF3">
    <property type="entry name" value="CHLORAMPHENICOL EFFLUX PUMP RV0191"/>
    <property type="match status" value="1"/>
</dbReference>
<dbReference type="EMBL" id="LKEV01000002">
    <property type="protein sequence ID" value="KQB86725.1"/>
    <property type="molecule type" value="Genomic_DNA"/>
</dbReference>
<comment type="subcellular location">
    <subcellularLocation>
        <location evidence="1">Cell membrane</location>
        <topology evidence="1">Multi-pass membrane protein</topology>
    </subcellularLocation>
</comment>
<dbReference type="STRING" id="1544413.Clow_00933"/>
<dbReference type="Proteomes" id="UP000050488">
    <property type="component" value="Unassembled WGS sequence"/>
</dbReference>
<dbReference type="PROSITE" id="PS50850">
    <property type="entry name" value="MFS"/>
    <property type="match status" value="1"/>
</dbReference>
<dbReference type="AlphaFoldDB" id="A0A0Q0ZA79"/>
<feature type="transmembrane region" description="Helical" evidence="6">
    <location>
        <begin position="12"/>
        <end position="37"/>
    </location>
</feature>
<dbReference type="SUPFAM" id="SSF103473">
    <property type="entry name" value="MFS general substrate transporter"/>
    <property type="match status" value="1"/>
</dbReference>
<reference evidence="8 9" key="1">
    <citation type="submission" date="2015-10" db="EMBL/GenBank/DDBJ databases">
        <title>Corynebacteirum lowii and Corynebacterium oculi species nova, derived from human clinical disease and and emended description of Corynebacterium mastiditis.</title>
        <authorList>
            <person name="Bernard K."/>
            <person name="Pacheco A.L."/>
            <person name="Mcdougall C."/>
            <person name="Burtx T."/>
            <person name="Weibe D."/>
            <person name="Tyler S."/>
            <person name="Olson A.B."/>
            <person name="Cnockaert M."/>
            <person name="Eguchi H."/>
            <person name="Kuwahara T."/>
            <person name="Nakayama-Imaohji H."/>
            <person name="Boudewijins M."/>
            <person name="Van Hoecke F."/>
            <person name="Bernier A.-M."/>
            <person name="Vandamme P."/>
        </authorList>
    </citation>
    <scope>NUCLEOTIDE SEQUENCE [LARGE SCALE GENOMIC DNA]</scope>
    <source>
        <strain evidence="8 9">NML 130206</strain>
    </source>
</reference>
<evidence type="ECO:0000256" key="5">
    <source>
        <dbReference type="ARBA" id="ARBA00023136"/>
    </source>
</evidence>
<feature type="domain" description="Major facilitator superfamily (MFS) profile" evidence="7">
    <location>
        <begin position="14"/>
        <end position="334"/>
    </location>
</feature>
<dbReference type="GO" id="GO:0005886">
    <property type="term" value="C:plasma membrane"/>
    <property type="evidence" value="ECO:0007669"/>
    <property type="project" value="UniProtKB-SubCell"/>
</dbReference>
<keyword evidence="2" id="KW-1003">Cell membrane</keyword>
<dbReference type="InterPro" id="IPR050189">
    <property type="entry name" value="MFS_Efflux_Transporters"/>
</dbReference>
<feature type="transmembrane region" description="Helical" evidence="6">
    <location>
        <begin position="249"/>
        <end position="269"/>
    </location>
</feature>
<feature type="transmembrane region" description="Helical" evidence="6">
    <location>
        <begin position="164"/>
        <end position="186"/>
    </location>
</feature>
<evidence type="ECO:0000259" key="7">
    <source>
        <dbReference type="PROSITE" id="PS50850"/>
    </source>
</evidence>
<keyword evidence="4 6" id="KW-1133">Transmembrane helix</keyword>
<feature type="transmembrane region" description="Helical" evidence="6">
    <location>
        <begin position="138"/>
        <end position="158"/>
    </location>
</feature>
<feature type="transmembrane region" description="Helical" evidence="6">
    <location>
        <begin position="80"/>
        <end position="103"/>
    </location>
</feature>
<dbReference type="Pfam" id="PF07690">
    <property type="entry name" value="MFS_1"/>
    <property type="match status" value="1"/>
</dbReference>
<keyword evidence="9" id="KW-1185">Reference proteome</keyword>
<dbReference type="Gene3D" id="1.20.1250.20">
    <property type="entry name" value="MFS general substrate transporter like domains"/>
    <property type="match status" value="1"/>
</dbReference>
<evidence type="ECO:0000256" key="6">
    <source>
        <dbReference type="SAM" id="Phobius"/>
    </source>
</evidence>